<dbReference type="EnsemblMetazoa" id="ASTEI06766-RA">
    <property type="protein sequence ID" value="ASTEI06766-PA"/>
    <property type="gene ID" value="ASTEI06766"/>
</dbReference>
<keyword evidence="10 15" id="KW-0371">Homeobox</keyword>
<dbReference type="Pfam" id="PF00046">
    <property type="entry name" value="Homeodomain"/>
    <property type="match status" value="1"/>
</dbReference>
<comment type="similarity">
    <text evidence="4">Belongs to the Golgi pH regulator (TC 1.A.38) family.</text>
</comment>
<comment type="similarity">
    <text evidence="3">Belongs to the NK-2 homeobox family.</text>
</comment>
<dbReference type="PROSITE" id="PS00027">
    <property type="entry name" value="HOMEOBOX_1"/>
    <property type="match status" value="1"/>
</dbReference>
<feature type="region of interest" description="Disordered" evidence="17">
    <location>
        <begin position="120"/>
        <end position="140"/>
    </location>
</feature>
<feature type="transmembrane region" description="Helical" evidence="18">
    <location>
        <begin position="799"/>
        <end position="821"/>
    </location>
</feature>
<dbReference type="GO" id="GO:0005634">
    <property type="term" value="C:nucleus"/>
    <property type="evidence" value="ECO:0007669"/>
    <property type="project" value="UniProtKB-SubCell"/>
</dbReference>
<evidence type="ECO:0000256" key="16">
    <source>
        <dbReference type="RuleBase" id="RU000682"/>
    </source>
</evidence>
<comment type="catalytic activity">
    <reaction evidence="14">
        <text>fluoride(in) = fluoride(out)</text>
        <dbReference type="Rhea" id="RHEA:76159"/>
        <dbReference type="ChEBI" id="CHEBI:17051"/>
    </reaction>
</comment>
<evidence type="ECO:0000256" key="15">
    <source>
        <dbReference type="PROSITE-ProRule" id="PRU00108"/>
    </source>
</evidence>
<feature type="compositionally biased region" description="Low complexity" evidence="17">
    <location>
        <begin position="490"/>
        <end position="506"/>
    </location>
</feature>
<dbReference type="SMART" id="SM00389">
    <property type="entry name" value="HOX"/>
    <property type="match status" value="1"/>
</dbReference>
<evidence type="ECO:0000256" key="2">
    <source>
        <dbReference type="ARBA" id="ARBA00004141"/>
    </source>
</evidence>
<evidence type="ECO:0000256" key="4">
    <source>
        <dbReference type="ARBA" id="ARBA00009478"/>
    </source>
</evidence>
<feature type="region of interest" description="Disordered" evidence="17">
    <location>
        <begin position="168"/>
        <end position="188"/>
    </location>
</feature>
<comment type="subcellular location">
    <subcellularLocation>
        <location evidence="2">Membrane</location>
        <topology evidence="2">Multi-pass membrane protein</topology>
    </subcellularLocation>
    <subcellularLocation>
        <location evidence="1 15 16">Nucleus</location>
    </subcellularLocation>
</comment>
<organism evidence="19 20">
    <name type="scientific">Anopheles stephensi</name>
    <name type="common">Indo-Pakistan malaria mosquito</name>
    <dbReference type="NCBI Taxonomy" id="30069"/>
    <lineage>
        <taxon>Eukaryota</taxon>
        <taxon>Metazoa</taxon>
        <taxon>Ecdysozoa</taxon>
        <taxon>Arthropoda</taxon>
        <taxon>Hexapoda</taxon>
        <taxon>Insecta</taxon>
        <taxon>Pterygota</taxon>
        <taxon>Neoptera</taxon>
        <taxon>Endopterygota</taxon>
        <taxon>Diptera</taxon>
        <taxon>Nematocera</taxon>
        <taxon>Culicoidea</taxon>
        <taxon>Culicidae</taxon>
        <taxon>Anophelinae</taxon>
        <taxon>Anopheles</taxon>
    </lineage>
</organism>
<proteinExistence type="inferred from homology"/>
<dbReference type="Proteomes" id="UP000076408">
    <property type="component" value="Unassembled WGS sequence"/>
</dbReference>
<feature type="transmembrane region" description="Helical" evidence="18">
    <location>
        <begin position="624"/>
        <end position="641"/>
    </location>
</feature>
<dbReference type="InterPro" id="IPR017970">
    <property type="entry name" value="Homeobox_CS"/>
</dbReference>
<dbReference type="VEuPathDB" id="VectorBase:ASTEI06766"/>
<feature type="transmembrane region" description="Helical" evidence="18">
    <location>
        <begin position="889"/>
        <end position="909"/>
    </location>
</feature>
<evidence type="ECO:0000256" key="12">
    <source>
        <dbReference type="ARBA" id="ARBA00024145"/>
    </source>
</evidence>
<feature type="transmembrane region" description="Helical" evidence="18">
    <location>
        <begin position="936"/>
        <end position="955"/>
    </location>
</feature>
<reference evidence="20" key="1">
    <citation type="journal article" date="2014" name="Genome Biol.">
        <title>Genome analysis of a major urban malaria vector mosquito, Anopheles stephensi.</title>
        <authorList>
            <person name="Jiang X."/>
            <person name="Peery A."/>
            <person name="Hall A.B."/>
            <person name="Sharma A."/>
            <person name="Chen X.G."/>
            <person name="Waterhouse R.M."/>
            <person name="Komissarov A."/>
            <person name="Riehle M.M."/>
            <person name="Shouche Y."/>
            <person name="Sharakhova M.V."/>
            <person name="Lawson D."/>
            <person name="Pakpour N."/>
            <person name="Arensburger P."/>
            <person name="Davidson V.L."/>
            <person name="Eiglmeier K."/>
            <person name="Emrich S."/>
            <person name="George P."/>
            <person name="Kennedy R.C."/>
            <person name="Mane S.P."/>
            <person name="Maslen G."/>
            <person name="Oringanje C."/>
            <person name="Qi Y."/>
            <person name="Settlage R."/>
            <person name="Tojo M."/>
            <person name="Tubio J.M."/>
            <person name="Unger M.F."/>
            <person name="Wang B."/>
            <person name="Vernick K.D."/>
            <person name="Ribeiro J.M."/>
            <person name="James A.A."/>
            <person name="Michel K."/>
            <person name="Riehle M.A."/>
            <person name="Luckhart S."/>
            <person name="Sharakhov I.V."/>
            <person name="Tu Z."/>
        </authorList>
    </citation>
    <scope>NUCLEOTIDE SEQUENCE [LARGE SCALE GENOMIC DNA]</scope>
    <source>
        <strain evidence="20">Indian</strain>
    </source>
</reference>
<dbReference type="Pfam" id="PF12430">
    <property type="entry name" value="ABA_GPCR"/>
    <property type="match status" value="1"/>
</dbReference>
<evidence type="ECO:0000256" key="3">
    <source>
        <dbReference type="ARBA" id="ARBA00005661"/>
    </source>
</evidence>
<feature type="compositionally biased region" description="Basic residues" evidence="17">
    <location>
        <begin position="383"/>
        <end position="392"/>
    </location>
</feature>
<feature type="compositionally biased region" description="Polar residues" evidence="17">
    <location>
        <begin position="287"/>
        <end position="301"/>
    </location>
</feature>
<evidence type="ECO:0000256" key="8">
    <source>
        <dbReference type="ARBA" id="ARBA00023125"/>
    </source>
</evidence>
<dbReference type="SUPFAM" id="SSF46689">
    <property type="entry name" value="Homeodomain-like"/>
    <property type="match status" value="1"/>
</dbReference>
<keyword evidence="9 18" id="KW-0472">Membrane</keyword>
<dbReference type="GO" id="GO:0000981">
    <property type="term" value="F:DNA-binding transcription factor activity, RNA polymerase II-specific"/>
    <property type="evidence" value="ECO:0007669"/>
    <property type="project" value="InterPro"/>
</dbReference>
<dbReference type="VEuPathDB" id="VectorBase:ASTEI20_041331"/>
<evidence type="ECO:0000313" key="20">
    <source>
        <dbReference type="Proteomes" id="UP000076408"/>
    </source>
</evidence>
<dbReference type="InterPro" id="IPR001356">
    <property type="entry name" value="HD"/>
</dbReference>
<evidence type="ECO:0000256" key="5">
    <source>
        <dbReference type="ARBA" id="ARBA00022473"/>
    </source>
</evidence>
<dbReference type="GO" id="GO:0032580">
    <property type="term" value="C:Golgi cisterna membrane"/>
    <property type="evidence" value="ECO:0007669"/>
    <property type="project" value="TreeGrafter"/>
</dbReference>
<evidence type="ECO:0000256" key="9">
    <source>
        <dbReference type="ARBA" id="ARBA00023136"/>
    </source>
</evidence>
<keyword evidence="6 18" id="KW-0812">Transmembrane</keyword>
<feature type="transmembrane region" description="Helical" evidence="18">
    <location>
        <begin position="592"/>
        <end position="612"/>
    </location>
</feature>
<dbReference type="PANTHER" id="PTHR15948">
    <property type="entry name" value="G-PROTEIN COUPLED RECEPTOR 89-RELATED"/>
    <property type="match status" value="1"/>
</dbReference>
<feature type="region of interest" description="Disordered" evidence="17">
    <location>
        <begin position="480"/>
        <end position="506"/>
    </location>
</feature>
<feature type="transmembrane region" description="Helical" evidence="18">
    <location>
        <begin position="662"/>
        <end position="683"/>
    </location>
</feature>
<accession>A0A182YE80</accession>
<dbReference type="InterPro" id="IPR015672">
    <property type="entry name" value="GPHR/GTG"/>
</dbReference>
<feature type="transmembrane region" description="Helical" evidence="18">
    <location>
        <begin position="856"/>
        <end position="877"/>
    </location>
</feature>
<dbReference type="VEuPathDB" id="VectorBase:ASTE011055"/>
<dbReference type="GO" id="GO:0008308">
    <property type="term" value="F:voltage-gated monoatomic anion channel activity"/>
    <property type="evidence" value="ECO:0007669"/>
    <property type="project" value="TreeGrafter"/>
</dbReference>
<feature type="compositionally biased region" description="Polar residues" evidence="17">
    <location>
        <begin position="168"/>
        <end position="179"/>
    </location>
</feature>
<dbReference type="STRING" id="30069.A0A182YE80"/>
<dbReference type="InterPro" id="IPR022535">
    <property type="entry name" value="Golgi_pH-regulator_cons_dom"/>
</dbReference>
<evidence type="ECO:0000256" key="6">
    <source>
        <dbReference type="ARBA" id="ARBA00022692"/>
    </source>
</evidence>
<keyword evidence="5" id="KW-0217">Developmental protein</keyword>
<evidence type="ECO:0000256" key="7">
    <source>
        <dbReference type="ARBA" id="ARBA00022989"/>
    </source>
</evidence>
<evidence type="ECO:0000313" key="19">
    <source>
        <dbReference type="EnsemblMetazoa" id="ASTEI06766-PA"/>
    </source>
</evidence>
<dbReference type="OMA" id="QHSATNE"/>
<evidence type="ECO:0000256" key="14">
    <source>
        <dbReference type="ARBA" id="ARBA00044702"/>
    </source>
</evidence>
<keyword evidence="11 15" id="KW-0539">Nucleus</keyword>
<dbReference type="InterPro" id="IPR009057">
    <property type="entry name" value="Homeodomain-like_sf"/>
</dbReference>
<dbReference type="Gene3D" id="1.10.10.60">
    <property type="entry name" value="Homeodomain-like"/>
    <property type="match status" value="1"/>
</dbReference>
<feature type="transmembrane region" description="Helical" evidence="18">
    <location>
        <begin position="553"/>
        <end position="580"/>
    </location>
</feature>
<feature type="region of interest" description="Disordered" evidence="17">
    <location>
        <begin position="287"/>
        <end position="307"/>
    </location>
</feature>
<dbReference type="Pfam" id="PF12537">
    <property type="entry name" value="GPHR_N"/>
    <property type="match status" value="1"/>
</dbReference>
<keyword evidence="20" id="KW-1185">Reference proteome</keyword>
<dbReference type="PANTHER" id="PTHR15948:SF0">
    <property type="entry name" value="GOLGI PH REGULATOR A-RELATED"/>
    <property type="match status" value="1"/>
</dbReference>
<reference evidence="19" key="2">
    <citation type="submission" date="2020-05" db="UniProtKB">
        <authorList>
            <consortium name="EnsemblMetazoa"/>
        </authorList>
    </citation>
    <scope>IDENTIFICATION</scope>
    <source>
        <strain evidence="19">Indian</strain>
    </source>
</reference>
<dbReference type="InterPro" id="IPR025969">
    <property type="entry name" value="ABA_GPCR_dom"/>
</dbReference>
<dbReference type="PROSITE" id="PS50071">
    <property type="entry name" value="HOMEOBOX_2"/>
    <property type="match status" value="1"/>
</dbReference>
<keyword evidence="8 15" id="KW-0238">DNA-binding</keyword>
<dbReference type="GO" id="GO:0003677">
    <property type="term" value="F:DNA binding"/>
    <property type="evidence" value="ECO:0007669"/>
    <property type="project" value="UniProtKB-UniRule"/>
</dbReference>
<evidence type="ECO:0000256" key="1">
    <source>
        <dbReference type="ARBA" id="ARBA00004123"/>
    </source>
</evidence>
<keyword evidence="7 18" id="KW-1133">Transmembrane helix</keyword>
<dbReference type="FunFam" id="1.10.10.60:FF:000101">
    <property type="entry name" value="NK2 homeobox 8"/>
    <property type="match status" value="1"/>
</dbReference>
<name>A0A182YE80_ANOST</name>
<comment type="catalytic activity">
    <reaction evidence="12">
        <text>iodide(out) = iodide(in)</text>
        <dbReference type="Rhea" id="RHEA:66324"/>
        <dbReference type="ChEBI" id="CHEBI:16382"/>
    </reaction>
</comment>
<dbReference type="VEuPathDB" id="VectorBase:ASTEI20_039968"/>
<evidence type="ECO:0000256" key="11">
    <source>
        <dbReference type="ARBA" id="ARBA00023242"/>
    </source>
</evidence>
<protein>
    <submittedName>
        <fullName evidence="19">Uncharacterized protein</fullName>
    </submittedName>
</protein>
<feature type="compositionally biased region" description="Polar residues" evidence="17">
    <location>
        <begin position="341"/>
        <end position="355"/>
    </location>
</feature>
<sequence>MSQGTNGLPTGQPPTTPFYPYTGLHAPDEGYDANFHIFPPDYYAPELTDPRLEKLLTKCAPFLSWAPIFMPAATLNHSLLRAALYPIVLNSSIPRILDSMRMAPSQRSQRFHISNILELNSQQQQQQQQQEPSSKDQPNITSLSTSAVLQPHVPHATTYPFTISELESQQNATSQQTLDVATPGAYPGPTVDDQPSLPYGAMSSQSVSCLPLQPVLNSSTIGSGIPYDPPPYYPYSHHAHHLFGGSSATLGSSGVATEPTRSSYSYGTVNLDYVPSVIQHSATNEVSNANTQQLSPDSTSPGPELYSLASYNNIPRVVNEASDRLVALESDGPSHDPECSVDTNNNNNNRHSPQDTPDDLDSPDPRTSRSGGHRGESGAGGNGHKKRKRRILFSKSQTFELERRFKQARYLSAPEREHLASMINLTPTQVKIWFQNHRYKTKRALTEKSSCYGTPNVLGASPPKKINPPVLVRDGKPCQDVLQHQHHHQQQQQQQQQVQQGQAHQHAAPAAHFHHSSFGAVHGPGLQPPGSGMLPGWLFFVKQLFRNYEIRHVFVQLIFSLTLALSLTMFELIIFEIIGFLDSTSRYFHWRLGLTLLLVMVIAVIPYLIAYSCISNVRIVPARWVQPLTTLIWLCYLYGFWRIGDPFPLLSVSRGIFTIEQAVSRIGVVGVTVMAILSGFGAVNYPYTSMSYFIRPVSQSDVVNLERRLLQTIDMILVKKKRIALDRRRNKPNQKQSIWGMISSVTQRPAGAENIGQLRLEISALEELSRQLFLEAHSMKNMQERERWAATLQGKYFNVLGHFFSLYCLWKIFICTINIIFDRVGKKDPVTRGIEIAVHWCGFEMDMAFWSQHVSFLLVGCIVVTSIRGLLLTLTKFFYKISSSKSSNIIVLVLAQIMGMYFCSSVLLMRMNMPAEYRVIITEVLGGLHFNFYHRWFDVIFLVSALATIVVLYLLHKPPNVDSSIQEIPSYGGGQKTTDSAAALGELLEGDIEE</sequence>
<dbReference type="CDD" id="cd00086">
    <property type="entry name" value="homeodomain"/>
    <property type="match status" value="1"/>
</dbReference>
<feature type="region of interest" description="Disordered" evidence="17">
    <location>
        <begin position="328"/>
        <end position="394"/>
    </location>
</feature>
<evidence type="ECO:0000256" key="13">
    <source>
        <dbReference type="ARBA" id="ARBA00035085"/>
    </source>
</evidence>
<comment type="catalytic activity">
    <reaction evidence="13">
        <text>bromide(in) = bromide(out)</text>
        <dbReference type="Rhea" id="RHEA:75383"/>
        <dbReference type="ChEBI" id="CHEBI:15858"/>
    </reaction>
</comment>
<evidence type="ECO:0000256" key="18">
    <source>
        <dbReference type="SAM" id="Phobius"/>
    </source>
</evidence>
<feature type="compositionally biased region" description="Polar residues" evidence="17">
    <location>
        <begin position="131"/>
        <end position="140"/>
    </location>
</feature>
<evidence type="ECO:0000256" key="17">
    <source>
        <dbReference type="SAM" id="MobiDB-lite"/>
    </source>
</evidence>
<dbReference type="GO" id="GO:0051452">
    <property type="term" value="P:intracellular pH reduction"/>
    <property type="evidence" value="ECO:0007669"/>
    <property type="project" value="TreeGrafter"/>
</dbReference>
<evidence type="ECO:0000256" key="10">
    <source>
        <dbReference type="ARBA" id="ARBA00023155"/>
    </source>
</evidence>
<dbReference type="AlphaFoldDB" id="A0A182YE80"/>
<feature type="DNA-binding region" description="Homeobox" evidence="15">
    <location>
        <begin position="386"/>
        <end position="445"/>
    </location>
</feature>